<dbReference type="Ensembl" id="ENSSRHT00000023932.1">
    <property type="protein sequence ID" value="ENSSRHP00000023223.1"/>
    <property type="gene ID" value="ENSSRHG00000012270.1"/>
</dbReference>
<dbReference type="InterPro" id="IPR008405">
    <property type="entry name" value="ApoL"/>
</dbReference>
<dbReference type="GO" id="GO:0042157">
    <property type="term" value="P:lipoprotein metabolic process"/>
    <property type="evidence" value="ECO:0007669"/>
    <property type="project" value="InterPro"/>
</dbReference>
<dbReference type="GO" id="GO:0008289">
    <property type="term" value="F:lipid binding"/>
    <property type="evidence" value="ECO:0007669"/>
    <property type="project" value="InterPro"/>
</dbReference>
<protein>
    <submittedName>
        <fullName evidence="2">Si:ch73-233k15.2</fullName>
    </submittedName>
</protein>
<organism evidence="2 3">
    <name type="scientific">Sinocyclocheilus rhinocerous</name>
    <dbReference type="NCBI Taxonomy" id="307959"/>
    <lineage>
        <taxon>Eukaryota</taxon>
        <taxon>Metazoa</taxon>
        <taxon>Chordata</taxon>
        <taxon>Craniata</taxon>
        <taxon>Vertebrata</taxon>
        <taxon>Euteleostomi</taxon>
        <taxon>Actinopterygii</taxon>
        <taxon>Neopterygii</taxon>
        <taxon>Teleostei</taxon>
        <taxon>Ostariophysi</taxon>
        <taxon>Cypriniformes</taxon>
        <taxon>Cyprinidae</taxon>
        <taxon>Cyprininae</taxon>
        <taxon>Sinocyclocheilus</taxon>
    </lineage>
</organism>
<evidence type="ECO:0000256" key="1">
    <source>
        <dbReference type="ARBA" id="ARBA00010090"/>
    </source>
</evidence>
<dbReference type="GO" id="GO:0016020">
    <property type="term" value="C:membrane"/>
    <property type="evidence" value="ECO:0007669"/>
    <property type="project" value="TreeGrafter"/>
</dbReference>
<accession>A0A673HC93</accession>
<evidence type="ECO:0000313" key="3">
    <source>
        <dbReference type="Proteomes" id="UP000472270"/>
    </source>
</evidence>
<reference evidence="2" key="2">
    <citation type="submission" date="2025-09" db="UniProtKB">
        <authorList>
            <consortium name="Ensembl"/>
        </authorList>
    </citation>
    <scope>IDENTIFICATION</scope>
</reference>
<proteinExistence type="inferred from homology"/>
<dbReference type="GO" id="GO:0005576">
    <property type="term" value="C:extracellular region"/>
    <property type="evidence" value="ECO:0007669"/>
    <property type="project" value="InterPro"/>
</dbReference>
<sequence length="317" mass="34777">MASPLLIHFKRNAETFFLPSLNNLDVLAFQLDKYIRITEQIFVQNKVRPFFFASRSGVFFTLRWIINGDCKLLSFLLLSRMDQHTRLTFIFQEHAQRFIGVFSQRRSRMEQFLSDLEESAVQLDRMKMGASISTVAGSSVGIAGGVLSIVGLALAPVTAGVSLVLTLTGVGLGVTSGVNSVVTDCLEQASSEERLEGLDIVDMFGEAQSARSIPKLAADLPDIGQLAKGTPLALSKSARAGFITLNALFIGLDVLFICKDSISLAKGSKSEASQLIRSRAALWKSELVACQKIHDSLCIGIWRFRKSQEVLEQLFLP</sequence>
<comment type="similarity">
    <text evidence="1">Belongs to the apolipoprotein L family.</text>
</comment>
<name>A0A673HC93_9TELE</name>
<keyword evidence="3" id="KW-1185">Reference proteome</keyword>
<dbReference type="GO" id="GO:0006869">
    <property type="term" value="P:lipid transport"/>
    <property type="evidence" value="ECO:0007669"/>
    <property type="project" value="InterPro"/>
</dbReference>
<evidence type="ECO:0000313" key="2">
    <source>
        <dbReference type="Ensembl" id="ENSSRHP00000023223.1"/>
    </source>
</evidence>
<dbReference type="Proteomes" id="UP000472270">
    <property type="component" value="Unassembled WGS sequence"/>
</dbReference>
<dbReference type="PANTHER" id="PTHR14096:SF57">
    <property type="entry name" value="APOLIPOPROTEIN L4"/>
    <property type="match status" value="1"/>
</dbReference>
<dbReference type="Pfam" id="PF05461">
    <property type="entry name" value="ApoL"/>
    <property type="match status" value="2"/>
</dbReference>
<reference evidence="2" key="1">
    <citation type="submission" date="2025-08" db="UniProtKB">
        <authorList>
            <consortium name="Ensembl"/>
        </authorList>
    </citation>
    <scope>IDENTIFICATION</scope>
</reference>
<dbReference type="AlphaFoldDB" id="A0A673HC93"/>
<dbReference type="PANTHER" id="PTHR14096">
    <property type="entry name" value="APOLIPOPROTEIN L"/>
    <property type="match status" value="1"/>
</dbReference>